<name>A0A4U8YJ62_9BACT</name>
<evidence type="ECO:0000313" key="1">
    <source>
        <dbReference type="EMBL" id="VFQ43334.1"/>
    </source>
</evidence>
<dbReference type="InterPro" id="IPR010920">
    <property type="entry name" value="LSM_dom_sf"/>
</dbReference>
<protein>
    <submittedName>
        <fullName evidence="1">Lsm domain</fullName>
    </submittedName>
</protein>
<gene>
    <name evidence="1" type="ORF">MSL71_9620</name>
</gene>
<dbReference type="AlphaFoldDB" id="A0A4U8YJ62"/>
<dbReference type="Gene3D" id="2.30.30.100">
    <property type="match status" value="1"/>
</dbReference>
<proteinExistence type="predicted"/>
<evidence type="ECO:0000313" key="2">
    <source>
        <dbReference type="Proteomes" id="UP000507962"/>
    </source>
</evidence>
<dbReference type="Proteomes" id="UP000507962">
    <property type="component" value="Unassembled WGS sequence"/>
</dbReference>
<keyword evidence="2" id="KW-1185">Reference proteome</keyword>
<dbReference type="SUPFAM" id="SSF50182">
    <property type="entry name" value="Sm-like ribonucleoproteins"/>
    <property type="match status" value="1"/>
</dbReference>
<sequence>MAQLQGFSDYKKAHYQTSCFDALEASGEPTRFLLHGGASLTGPVTRQTPYDIYVTGDDGEALVPKVEVMCHFPASSEEALTKLIKIDKKVKSMDLGPIHAPAHRYFIKNKTLYPLIKERQVMFVTLLEGEIIKGLVENFSRYDIEMRMKGGVAITVLRHAVYDMRDKKGRCYLKSFQKQARDWQRSELFA</sequence>
<dbReference type="RefSeq" id="WP_180137496.1">
    <property type="nucleotide sequence ID" value="NZ_CAADHO010000001.1"/>
</dbReference>
<accession>A0A4U8YJ62</accession>
<organism evidence="1 2">
    <name type="scientific">Desulfoluna butyratoxydans</name>
    <dbReference type="NCBI Taxonomy" id="231438"/>
    <lineage>
        <taxon>Bacteria</taxon>
        <taxon>Pseudomonadati</taxon>
        <taxon>Thermodesulfobacteriota</taxon>
        <taxon>Desulfobacteria</taxon>
        <taxon>Desulfobacterales</taxon>
        <taxon>Desulfolunaceae</taxon>
        <taxon>Desulfoluna</taxon>
    </lineage>
</organism>
<dbReference type="EMBL" id="CAADHO010000001">
    <property type="protein sequence ID" value="VFQ43334.1"/>
    <property type="molecule type" value="Genomic_DNA"/>
</dbReference>
<reference evidence="1 2" key="1">
    <citation type="submission" date="2019-03" db="EMBL/GenBank/DDBJ databases">
        <authorList>
            <person name="Nijsse B."/>
        </authorList>
    </citation>
    <scope>NUCLEOTIDE SEQUENCE [LARGE SCALE GENOMIC DNA]</scope>
    <source>
        <strain evidence="1">Desulfoluna butyratoxydans MSL71</strain>
    </source>
</reference>